<dbReference type="OrthoDB" id="9769930at2"/>
<evidence type="ECO:0000313" key="8">
    <source>
        <dbReference type="Proteomes" id="UP000243205"/>
    </source>
</evidence>
<keyword evidence="2 4" id="KW-0479">Metal-binding</keyword>
<keyword evidence="8" id="KW-1185">Reference proteome</keyword>
<dbReference type="EC" id="5.4.2.7" evidence="4 5"/>
<dbReference type="NCBIfam" id="NF003766">
    <property type="entry name" value="PRK05362.1"/>
    <property type="match status" value="1"/>
</dbReference>
<comment type="function">
    <text evidence="4">Isomerase that catalyzes the conversion of deoxy-ribose 1-phosphate (dRib-1-P) and ribose 1-phosphate (Rib-1-P) to deoxy-ribose 5-phosphate (dRib-5-P) and ribose 5-phosphate (Rib-5-P), respectively.</text>
</comment>
<dbReference type="GO" id="GO:0000287">
    <property type="term" value="F:magnesium ion binding"/>
    <property type="evidence" value="ECO:0007669"/>
    <property type="project" value="UniProtKB-UniRule"/>
</dbReference>
<feature type="binding site" evidence="4">
    <location>
        <position position="291"/>
    </location>
    <ligand>
        <name>Mn(2+)</name>
        <dbReference type="ChEBI" id="CHEBI:29035"/>
        <label>2</label>
    </ligand>
</feature>
<dbReference type="GO" id="GO:0006015">
    <property type="term" value="P:5-phosphoribose 1-diphosphate biosynthetic process"/>
    <property type="evidence" value="ECO:0007669"/>
    <property type="project" value="UniProtKB-UniPathway"/>
</dbReference>
<dbReference type="SUPFAM" id="SSF143856">
    <property type="entry name" value="DeoB insert domain-like"/>
    <property type="match status" value="1"/>
</dbReference>
<feature type="binding site" evidence="4">
    <location>
        <position position="286"/>
    </location>
    <ligand>
        <name>Mn(2+)</name>
        <dbReference type="ChEBI" id="CHEBI:29035"/>
        <label>2</label>
    </ligand>
</feature>
<comment type="pathway">
    <text evidence="4">Carbohydrate degradation; 2-deoxy-D-ribose 1-phosphate degradation; D-glyceraldehyde 3-phosphate and acetaldehyde from 2-deoxy-alpha-D-ribose 1-phosphate: step 1/2.</text>
</comment>
<dbReference type="Gene3D" id="3.30.70.1250">
    <property type="entry name" value="Phosphopentomutase"/>
    <property type="match status" value="1"/>
</dbReference>
<name>A0A1G7DMI2_9BACT</name>
<evidence type="ECO:0000256" key="1">
    <source>
        <dbReference type="ARBA" id="ARBA00010373"/>
    </source>
</evidence>
<dbReference type="SUPFAM" id="SSF53649">
    <property type="entry name" value="Alkaline phosphatase-like"/>
    <property type="match status" value="1"/>
</dbReference>
<dbReference type="PIRSF" id="PIRSF001491">
    <property type="entry name" value="Ppentomutase"/>
    <property type="match status" value="1"/>
</dbReference>
<comment type="catalytic activity">
    <reaction evidence="4">
        <text>2-deoxy-alpha-D-ribose 1-phosphate = 2-deoxy-D-ribose 5-phosphate</text>
        <dbReference type="Rhea" id="RHEA:27658"/>
        <dbReference type="ChEBI" id="CHEBI:57259"/>
        <dbReference type="ChEBI" id="CHEBI:62877"/>
        <dbReference type="EC" id="5.4.2.7"/>
    </reaction>
</comment>
<dbReference type="PANTHER" id="PTHR21110:SF0">
    <property type="entry name" value="PHOSPHOPENTOMUTASE"/>
    <property type="match status" value="1"/>
</dbReference>
<comment type="subcellular location">
    <subcellularLocation>
        <location evidence="4">Cytoplasm</location>
    </subcellularLocation>
</comment>
<dbReference type="GO" id="GO:0043094">
    <property type="term" value="P:metabolic compound salvage"/>
    <property type="evidence" value="ECO:0007669"/>
    <property type="project" value="UniProtKB-UniRule"/>
</dbReference>
<dbReference type="AlphaFoldDB" id="A0A1G7DMI2"/>
<evidence type="ECO:0000256" key="2">
    <source>
        <dbReference type="ARBA" id="ARBA00022723"/>
    </source>
</evidence>
<protein>
    <recommendedName>
        <fullName evidence="4 5">Phosphopentomutase</fullName>
        <ecNumber evidence="4 5">5.4.2.7</ecNumber>
    </recommendedName>
    <alternativeName>
        <fullName evidence="4">Phosphodeoxyribomutase</fullName>
    </alternativeName>
</protein>
<dbReference type="RefSeq" id="WP_092079620.1">
    <property type="nucleotide sequence ID" value="NZ_FNAQ01000014.1"/>
</dbReference>
<keyword evidence="4" id="KW-0963">Cytoplasm</keyword>
<accession>A0A1G7DMI2</accession>
<dbReference type="InterPro" id="IPR006124">
    <property type="entry name" value="Metalloenzyme"/>
</dbReference>
<evidence type="ECO:0000256" key="4">
    <source>
        <dbReference type="HAMAP-Rule" id="MF_00740"/>
    </source>
</evidence>
<comment type="similarity">
    <text evidence="1 4">Belongs to the phosphopentomutase family.</text>
</comment>
<dbReference type="InterPro" id="IPR017850">
    <property type="entry name" value="Alkaline_phosphatase_core_sf"/>
</dbReference>
<dbReference type="UniPathway" id="UPA00087">
    <property type="reaction ID" value="UER00173"/>
</dbReference>
<dbReference type="NCBIfam" id="TIGR01696">
    <property type="entry name" value="deoB"/>
    <property type="match status" value="1"/>
</dbReference>
<dbReference type="HAMAP" id="MF_00740">
    <property type="entry name" value="Phosphopentomut"/>
    <property type="match status" value="1"/>
</dbReference>
<feature type="binding site" evidence="4">
    <location>
        <position position="328"/>
    </location>
    <ligand>
        <name>Mn(2+)</name>
        <dbReference type="ChEBI" id="CHEBI:29035"/>
        <label>1</label>
    </ligand>
</feature>
<feature type="binding site" evidence="4">
    <location>
        <position position="339"/>
    </location>
    <ligand>
        <name>Mn(2+)</name>
        <dbReference type="ChEBI" id="CHEBI:29035"/>
        <label>2</label>
    </ligand>
</feature>
<gene>
    <name evidence="4" type="primary">deoB</name>
    <name evidence="7" type="ORF">SAMN05661003_11442</name>
</gene>
<evidence type="ECO:0000256" key="3">
    <source>
        <dbReference type="ARBA" id="ARBA00023211"/>
    </source>
</evidence>
<feature type="domain" description="Metalloenzyme" evidence="6">
    <location>
        <begin position="260"/>
        <end position="378"/>
    </location>
</feature>
<reference evidence="8" key="1">
    <citation type="submission" date="2016-10" db="EMBL/GenBank/DDBJ databases">
        <authorList>
            <person name="Varghese N."/>
            <person name="Submissions S."/>
        </authorList>
    </citation>
    <scope>NUCLEOTIDE SEQUENCE [LARGE SCALE GENOMIC DNA]</scope>
    <source>
        <strain evidence="8">DSM 8987</strain>
    </source>
</reference>
<dbReference type="InterPro" id="IPR024052">
    <property type="entry name" value="Phosphopentomutase_DeoB_cap_sf"/>
</dbReference>
<dbReference type="PANTHER" id="PTHR21110">
    <property type="entry name" value="PHOSPHOPENTOMUTASE"/>
    <property type="match status" value="1"/>
</dbReference>
<keyword evidence="4" id="KW-0413">Isomerase</keyword>
<dbReference type="InterPro" id="IPR010045">
    <property type="entry name" value="DeoB"/>
</dbReference>
<dbReference type="GO" id="GO:0006018">
    <property type="term" value="P:2-deoxyribose 1-phosphate catabolic process"/>
    <property type="evidence" value="ECO:0007669"/>
    <property type="project" value="UniProtKB-UniRule"/>
</dbReference>
<comment type="cofactor">
    <cofactor evidence="4">
        <name>Mn(2+)</name>
        <dbReference type="ChEBI" id="CHEBI:29035"/>
    </cofactor>
    <text evidence="4">Binds 2 manganese ions.</text>
</comment>
<evidence type="ECO:0000256" key="5">
    <source>
        <dbReference type="NCBIfam" id="TIGR01696"/>
    </source>
</evidence>
<proteinExistence type="inferred from homology"/>
<sequence length="401" mass="42419">MFRRVVLIVLDGVGCGALPDAAAYGDAADGGAANTLGHVADAVGGLALPCLQRLGLGNILPLRGVAPVARPQASWGRMAERSAGKDSTTGHWEMAGVIQTQPFVTYPQGFPPEILALFEREAGCPALGNVAASGTSILGRLGAEHLRSGRPIVYTSTDSVFQIAAHEQIWPLERLYALCRRLRPQLDRYRIGRIIARPFVGSVAEGFRRTEGRHDYSMAPPPMLLDALQQADVPVLAVGKIFDLFCGRGISAHWPTAGNADGMARTAAVFATMERGLLFTNLIDFDMLYGHRNDVAGFAAALQAFDQFLEGFLPSLTADDLLLVTADHGCDPTWPGTDHCREYVPLLVCGGAGQPAVALGDRASFADIGATLAANFGVTALAGDSFLAALASPGPQMRQRA</sequence>
<organism evidence="7 8">
    <name type="scientific">Desulfuromonas thiophila</name>
    <dbReference type="NCBI Taxonomy" id="57664"/>
    <lineage>
        <taxon>Bacteria</taxon>
        <taxon>Pseudomonadati</taxon>
        <taxon>Thermodesulfobacteriota</taxon>
        <taxon>Desulfuromonadia</taxon>
        <taxon>Desulfuromonadales</taxon>
        <taxon>Desulfuromonadaceae</taxon>
        <taxon>Desulfuromonas</taxon>
    </lineage>
</organism>
<dbReference type="EMBL" id="FNAQ01000014">
    <property type="protein sequence ID" value="SDE52346.1"/>
    <property type="molecule type" value="Genomic_DNA"/>
</dbReference>
<dbReference type="Pfam" id="PF01676">
    <property type="entry name" value="Metalloenzyme"/>
    <property type="match status" value="1"/>
</dbReference>
<evidence type="ECO:0000259" key="6">
    <source>
        <dbReference type="Pfam" id="PF01676"/>
    </source>
</evidence>
<dbReference type="Gene3D" id="3.40.720.10">
    <property type="entry name" value="Alkaline Phosphatase, subunit A"/>
    <property type="match status" value="1"/>
</dbReference>
<comment type="catalytic activity">
    <reaction evidence="4">
        <text>alpha-D-ribose 1-phosphate = D-ribose 5-phosphate</text>
        <dbReference type="Rhea" id="RHEA:18793"/>
        <dbReference type="ChEBI" id="CHEBI:57720"/>
        <dbReference type="ChEBI" id="CHEBI:78346"/>
        <dbReference type="EC" id="5.4.2.7"/>
    </reaction>
</comment>
<dbReference type="GO" id="GO:0009117">
    <property type="term" value="P:nucleotide metabolic process"/>
    <property type="evidence" value="ECO:0007669"/>
    <property type="project" value="UniProtKB-UniRule"/>
</dbReference>
<evidence type="ECO:0000313" key="7">
    <source>
        <dbReference type="EMBL" id="SDE52346.1"/>
    </source>
</evidence>
<dbReference type="STRING" id="57664.SAMN05661003_11442"/>
<dbReference type="GO" id="GO:0030145">
    <property type="term" value="F:manganese ion binding"/>
    <property type="evidence" value="ECO:0007669"/>
    <property type="project" value="UniProtKB-UniRule"/>
</dbReference>
<dbReference type="GO" id="GO:0008973">
    <property type="term" value="F:phosphopentomutase activity"/>
    <property type="evidence" value="ECO:0007669"/>
    <property type="project" value="UniProtKB-UniRule"/>
</dbReference>
<dbReference type="CDD" id="cd16009">
    <property type="entry name" value="PPM"/>
    <property type="match status" value="1"/>
</dbReference>
<dbReference type="Proteomes" id="UP000243205">
    <property type="component" value="Unassembled WGS sequence"/>
</dbReference>
<feature type="binding site" evidence="4">
    <location>
        <position position="327"/>
    </location>
    <ligand>
        <name>Mn(2+)</name>
        <dbReference type="ChEBI" id="CHEBI:29035"/>
        <label>1</label>
    </ligand>
</feature>
<feature type="binding site" evidence="4">
    <location>
        <position position="11"/>
    </location>
    <ligand>
        <name>Mn(2+)</name>
        <dbReference type="ChEBI" id="CHEBI:29035"/>
        <label>1</label>
    </ligand>
</feature>
<dbReference type="GO" id="GO:0005829">
    <property type="term" value="C:cytosol"/>
    <property type="evidence" value="ECO:0007669"/>
    <property type="project" value="TreeGrafter"/>
</dbReference>
<keyword evidence="3 4" id="KW-0464">Manganese</keyword>